<protein>
    <submittedName>
        <fullName evidence="2">Uncharacterized protein</fullName>
    </submittedName>
</protein>
<evidence type="ECO:0000313" key="3">
    <source>
        <dbReference type="Proteomes" id="UP001432027"/>
    </source>
</evidence>
<comment type="caution">
    <text evidence="2">The sequence shown here is derived from an EMBL/GenBank/DDBJ whole genome shotgun (WGS) entry which is preliminary data.</text>
</comment>
<organism evidence="2 3">
    <name type="scientific">Pristionchus entomophagus</name>
    <dbReference type="NCBI Taxonomy" id="358040"/>
    <lineage>
        <taxon>Eukaryota</taxon>
        <taxon>Metazoa</taxon>
        <taxon>Ecdysozoa</taxon>
        <taxon>Nematoda</taxon>
        <taxon>Chromadorea</taxon>
        <taxon>Rhabditida</taxon>
        <taxon>Rhabditina</taxon>
        <taxon>Diplogasteromorpha</taxon>
        <taxon>Diplogasteroidea</taxon>
        <taxon>Neodiplogasteridae</taxon>
        <taxon>Pristionchus</taxon>
    </lineage>
</organism>
<sequence length="338" mass="37472">RSTSTCNPLKQDIALAILRESGYDISSAVDKCNELEELRDLVSRGEGPLGGFSRPLSSHQWQVRANEFPRETNPCYVAVHHPSVIMNNLNRLGAEEDDLSFRGRFLTPVLLSEVTDENCPGRALRSSGTPIAPELSRKIGKRNNLAIAMVGFEQRKLDEDEVRTRRQSFPFIPIGNMIRSADRRTSLTTNQSSVSLHKKRVRSLNASPTIPSTIGDGLSSSASSLNSSSKKKRKNPLEIDMNWTPAGTGVRRTVVDMENGSAEEMKKKKEVELAKAALLSDIRLHWWTCDRVDGDLDQMEAMDVAVEEDLTTVKRCALSPDVALSASYLEPTMCKCIL</sequence>
<feature type="compositionally biased region" description="Polar residues" evidence="1">
    <location>
        <begin position="186"/>
        <end position="195"/>
    </location>
</feature>
<feature type="non-terminal residue" evidence="2">
    <location>
        <position position="1"/>
    </location>
</feature>
<accession>A0AAV5SEW7</accession>
<evidence type="ECO:0000313" key="2">
    <source>
        <dbReference type="EMBL" id="GMS81603.1"/>
    </source>
</evidence>
<dbReference type="EMBL" id="BTSX01000001">
    <property type="protein sequence ID" value="GMS81603.1"/>
    <property type="molecule type" value="Genomic_DNA"/>
</dbReference>
<name>A0AAV5SEW7_9BILA</name>
<reference evidence="2" key="1">
    <citation type="submission" date="2023-10" db="EMBL/GenBank/DDBJ databases">
        <title>Genome assembly of Pristionchus species.</title>
        <authorList>
            <person name="Yoshida K."/>
            <person name="Sommer R.J."/>
        </authorList>
    </citation>
    <scope>NUCLEOTIDE SEQUENCE</scope>
    <source>
        <strain evidence="2">RS0144</strain>
    </source>
</reference>
<dbReference type="AlphaFoldDB" id="A0AAV5SEW7"/>
<gene>
    <name evidence="2" type="ORF">PENTCL1PPCAC_3778</name>
</gene>
<feature type="region of interest" description="Disordered" evidence="1">
    <location>
        <begin position="183"/>
        <end position="243"/>
    </location>
</feature>
<keyword evidence="3" id="KW-1185">Reference proteome</keyword>
<proteinExistence type="predicted"/>
<evidence type="ECO:0000256" key="1">
    <source>
        <dbReference type="SAM" id="MobiDB-lite"/>
    </source>
</evidence>
<feature type="compositionally biased region" description="Low complexity" evidence="1">
    <location>
        <begin position="219"/>
        <end position="228"/>
    </location>
</feature>
<dbReference type="Proteomes" id="UP001432027">
    <property type="component" value="Unassembled WGS sequence"/>
</dbReference>